<accession>A0A7I8K0D3</accession>
<dbReference type="InterPro" id="IPR000743">
    <property type="entry name" value="Glyco_hydro_28"/>
</dbReference>
<evidence type="ECO:0000313" key="5">
    <source>
        <dbReference type="EMBL" id="CAA7388902.1"/>
    </source>
</evidence>
<dbReference type="Gene3D" id="2.160.20.10">
    <property type="entry name" value="Single-stranded right-handed beta-helix, Pectin lyase-like"/>
    <property type="match status" value="1"/>
</dbReference>
<name>A0A7I8K0D3_SPIIN</name>
<evidence type="ECO:0000256" key="1">
    <source>
        <dbReference type="ARBA" id="ARBA00008834"/>
    </source>
</evidence>
<evidence type="ECO:0000313" key="6">
    <source>
        <dbReference type="Proteomes" id="UP000663760"/>
    </source>
</evidence>
<reference evidence="5" key="1">
    <citation type="submission" date="2020-02" db="EMBL/GenBank/DDBJ databases">
        <authorList>
            <person name="Scholz U."/>
            <person name="Mascher M."/>
            <person name="Fiebig A."/>
        </authorList>
    </citation>
    <scope>NUCLEOTIDE SEQUENCE</scope>
</reference>
<organism evidence="5 6">
    <name type="scientific">Spirodela intermedia</name>
    <name type="common">Intermediate duckweed</name>
    <dbReference type="NCBI Taxonomy" id="51605"/>
    <lineage>
        <taxon>Eukaryota</taxon>
        <taxon>Viridiplantae</taxon>
        <taxon>Streptophyta</taxon>
        <taxon>Embryophyta</taxon>
        <taxon>Tracheophyta</taxon>
        <taxon>Spermatophyta</taxon>
        <taxon>Magnoliopsida</taxon>
        <taxon>Liliopsida</taxon>
        <taxon>Araceae</taxon>
        <taxon>Lemnoideae</taxon>
        <taxon>Spirodela</taxon>
    </lineage>
</organism>
<dbReference type="EMBL" id="LR746264">
    <property type="protein sequence ID" value="CAA7388902.1"/>
    <property type="molecule type" value="Genomic_DNA"/>
</dbReference>
<dbReference type="InterPro" id="IPR051801">
    <property type="entry name" value="GH28_Enzymes"/>
</dbReference>
<dbReference type="InterPro" id="IPR011050">
    <property type="entry name" value="Pectin_lyase_fold/virulence"/>
</dbReference>
<dbReference type="Pfam" id="PF00295">
    <property type="entry name" value="Glyco_hydro_28"/>
    <property type="match status" value="1"/>
</dbReference>
<dbReference type="GO" id="GO:0004650">
    <property type="term" value="F:polygalacturonase activity"/>
    <property type="evidence" value="ECO:0007669"/>
    <property type="project" value="InterPro"/>
</dbReference>
<dbReference type="GO" id="GO:0005975">
    <property type="term" value="P:carbohydrate metabolic process"/>
    <property type="evidence" value="ECO:0007669"/>
    <property type="project" value="InterPro"/>
</dbReference>
<comment type="similarity">
    <text evidence="1 4">Belongs to the glycosyl hydrolase 28 family.</text>
</comment>
<evidence type="ECO:0000256" key="3">
    <source>
        <dbReference type="ARBA" id="ARBA00023295"/>
    </source>
</evidence>
<keyword evidence="3 4" id="KW-0326">Glycosidase</keyword>
<sequence length="468" mass="50352">MCNCLRCSGKLHPAGAVTDFGSIQLALLLILVALKVVKGNGPVTEGQWRHVKSPQLRPHSVSILEFGAVGDGQTVNTVAFQNAIFYLRSFADKGGAQLYIPEGRWLTGSFNLTSHLTLFLEKNAVIIGSLDPSFWPVIEPLPSYGQGVDLPGGRHRSLISGHNLTDVVITGQNGSINGQGSVWWDWLVSHSLNYSRPHLLELVNCNDVTISNLTLLNSPAWHVHPVYSSNVHIQNITIYSPPDHSLTNGIVPDSSSDVWIEDCTITVGHDAIALKSGWDEYGLSYGKPVSNVHIKRVHLRTSLGSALAFGSEMSGGVTDIHAEHIHIRDSFTAIQLKTTPGRGGYMKDIIISDVDMVNVHTAIHFSGQCGAHPGDHFDPDAVPAVHGVTLKNIVGEGVYMAGNLSGIDHDPFTEICLSDISFSVTSTVPWTCSHVHGSSQSVSPQPCPELRDPYSNSSAICFGDVAAA</sequence>
<dbReference type="AlphaFoldDB" id="A0A7I8K0D3"/>
<keyword evidence="6" id="KW-1185">Reference proteome</keyword>
<dbReference type="InterPro" id="IPR012334">
    <property type="entry name" value="Pectin_lyas_fold"/>
</dbReference>
<gene>
    <name evidence="5" type="ORF">SI8410_01001053</name>
</gene>
<proteinExistence type="inferred from homology"/>
<protein>
    <submittedName>
        <fullName evidence="5">Uncharacterized protein</fullName>
    </submittedName>
</protein>
<dbReference type="PANTHER" id="PTHR31339:SF5">
    <property type="entry name" value="HYDROLASE FAMILY 28 PROTEIN, PUTATIVE, EXPRESSED-RELATED"/>
    <property type="match status" value="1"/>
</dbReference>
<dbReference type="SMART" id="SM00710">
    <property type="entry name" value="PbH1"/>
    <property type="match status" value="7"/>
</dbReference>
<dbReference type="Proteomes" id="UP000663760">
    <property type="component" value="Chromosome 1"/>
</dbReference>
<dbReference type="OrthoDB" id="187139at2759"/>
<keyword evidence="2 4" id="KW-0378">Hydrolase</keyword>
<dbReference type="SUPFAM" id="SSF51126">
    <property type="entry name" value="Pectin lyase-like"/>
    <property type="match status" value="1"/>
</dbReference>
<evidence type="ECO:0000256" key="2">
    <source>
        <dbReference type="ARBA" id="ARBA00022801"/>
    </source>
</evidence>
<dbReference type="PANTHER" id="PTHR31339">
    <property type="entry name" value="PECTIN LYASE-RELATED"/>
    <property type="match status" value="1"/>
</dbReference>
<evidence type="ECO:0000256" key="4">
    <source>
        <dbReference type="RuleBase" id="RU361169"/>
    </source>
</evidence>
<dbReference type="InterPro" id="IPR006626">
    <property type="entry name" value="PbH1"/>
</dbReference>